<evidence type="ECO:0000313" key="4">
    <source>
        <dbReference type="Proteomes" id="UP000319342"/>
    </source>
</evidence>
<feature type="transmembrane region" description="Helical" evidence="2">
    <location>
        <begin position="242"/>
        <end position="267"/>
    </location>
</feature>
<reference evidence="3 4" key="1">
    <citation type="submission" date="2019-02" db="EMBL/GenBank/DDBJ databases">
        <title>Deep-cultivation of Planctomycetes and their phenomic and genomic characterization uncovers novel biology.</title>
        <authorList>
            <person name="Wiegand S."/>
            <person name="Jogler M."/>
            <person name="Boedeker C."/>
            <person name="Pinto D."/>
            <person name="Vollmers J."/>
            <person name="Rivas-Marin E."/>
            <person name="Kohn T."/>
            <person name="Peeters S.H."/>
            <person name="Heuer A."/>
            <person name="Rast P."/>
            <person name="Oberbeckmann S."/>
            <person name="Bunk B."/>
            <person name="Jeske O."/>
            <person name="Meyerdierks A."/>
            <person name="Storesund J.E."/>
            <person name="Kallscheuer N."/>
            <person name="Luecker S."/>
            <person name="Lage O.M."/>
            <person name="Pohl T."/>
            <person name="Merkel B.J."/>
            <person name="Hornburger P."/>
            <person name="Mueller R.-W."/>
            <person name="Bruemmer F."/>
            <person name="Labrenz M."/>
            <person name="Spormann A.M."/>
            <person name="Op den Camp H."/>
            <person name="Overmann J."/>
            <person name="Amann R."/>
            <person name="Jetten M.S.M."/>
            <person name="Mascher T."/>
            <person name="Medema M.H."/>
            <person name="Devos D.P."/>
            <person name="Kaster A.-K."/>
            <person name="Ovreas L."/>
            <person name="Rohde M."/>
            <person name="Galperin M.Y."/>
            <person name="Jogler C."/>
        </authorList>
    </citation>
    <scope>NUCLEOTIDE SEQUENCE [LARGE SCALE GENOMIC DNA]</scope>
    <source>
        <strain evidence="3 4">Pla163</strain>
    </source>
</reference>
<dbReference type="EMBL" id="CP036290">
    <property type="protein sequence ID" value="QDU85514.1"/>
    <property type="molecule type" value="Genomic_DNA"/>
</dbReference>
<keyword evidence="2" id="KW-1133">Transmembrane helix</keyword>
<feature type="region of interest" description="Disordered" evidence="1">
    <location>
        <begin position="1"/>
        <end position="69"/>
    </location>
</feature>
<evidence type="ECO:0000256" key="2">
    <source>
        <dbReference type="SAM" id="Phobius"/>
    </source>
</evidence>
<feature type="transmembrane region" description="Helical" evidence="2">
    <location>
        <begin position="341"/>
        <end position="359"/>
    </location>
</feature>
<dbReference type="RefSeq" id="WP_145189006.1">
    <property type="nucleotide sequence ID" value="NZ_CP036290.1"/>
</dbReference>
<feature type="transmembrane region" description="Helical" evidence="2">
    <location>
        <begin position="274"/>
        <end position="292"/>
    </location>
</feature>
<feature type="compositionally biased region" description="Polar residues" evidence="1">
    <location>
        <begin position="41"/>
        <end position="53"/>
    </location>
</feature>
<dbReference type="Proteomes" id="UP000319342">
    <property type="component" value="Chromosome"/>
</dbReference>
<evidence type="ECO:0008006" key="5">
    <source>
        <dbReference type="Google" id="ProtNLM"/>
    </source>
</evidence>
<feature type="transmembrane region" description="Helical" evidence="2">
    <location>
        <begin position="203"/>
        <end position="236"/>
    </location>
</feature>
<feature type="transmembrane region" description="Helical" evidence="2">
    <location>
        <begin position="366"/>
        <end position="382"/>
    </location>
</feature>
<keyword evidence="2" id="KW-0812">Transmembrane</keyword>
<feature type="transmembrane region" description="Helical" evidence="2">
    <location>
        <begin position="388"/>
        <end position="407"/>
    </location>
</feature>
<sequence>MSSASTGADGPAPDDDAAKNPSRAGGEDGVDGSGGSEESGATSHAVQSGTVESLDSPLAPTEPDAPSNTRGARRARLVLFAVCALVLLLCTRSAPVDGRDAAHLATAQALAEHGTLEIGRSDDRFTDERVRVVANTNSSANEDARWYASVPALPSIAAAGALWSGGGYRAATLLVAGLPTLLLLAVFARLLSRLDTVSSGRTTILVVVAAATPVLGYGTALNGMPLALLGCALGLLAHLERRPWICGAALGLAIAAEPSAAAFALCLVPLERRALVPFVAGAALPLGVHFAARFGSGGGPFGWPDAAWAYALSFADLPALAPGVDPFTGGFTDTWVGPRGLVTRAPILVLGAVGLAGALRMQVASARRVALGALLLALAGSVPRPHTFGMIAPAHLLLVVPLVFGAARLQLRRAPSITVLVAALAVLSLPNTIWALRSPLYTWHLTPRHTEAARLGLDDPAARAENHWLAEWERAALPRRSGREGLSGEFEGRVELYARAVLEPAAPKEREVAELLAGLRTIAGRLDDERSPLYTRPLVHYWIGRALEARGEPALAEGAYRECLHLFPSFLAARERVEALRLRGE</sequence>
<feature type="transmembrane region" description="Helical" evidence="2">
    <location>
        <begin position="77"/>
        <end position="94"/>
    </location>
</feature>
<proteinExistence type="predicted"/>
<organism evidence="3 4">
    <name type="scientific">Rohdeia mirabilis</name>
    <dbReference type="NCBI Taxonomy" id="2528008"/>
    <lineage>
        <taxon>Bacteria</taxon>
        <taxon>Pseudomonadati</taxon>
        <taxon>Planctomycetota</taxon>
        <taxon>Planctomycetia</taxon>
        <taxon>Planctomycetia incertae sedis</taxon>
        <taxon>Rohdeia</taxon>
    </lineage>
</organism>
<keyword evidence="4" id="KW-1185">Reference proteome</keyword>
<accession>A0A518D212</accession>
<dbReference type="AlphaFoldDB" id="A0A518D212"/>
<feature type="transmembrane region" description="Helical" evidence="2">
    <location>
        <begin position="419"/>
        <end position="436"/>
    </location>
</feature>
<name>A0A518D212_9BACT</name>
<keyword evidence="2" id="KW-0472">Membrane</keyword>
<feature type="transmembrane region" description="Helical" evidence="2">
    <location>
        <begin position="170"/>
        <end position="191"/>
    </location>
</feature>
<protein>
    <recommendedName>
        <fullName evidence="5">Glycosyltransferase RgtA/B/C/D-like domain-containing protein</fullName>
    </recommendedName>
</protein>
<evidence type="ECO:0000313" key="3">
    <source>
        <dbReference type="EMBL" id="QDU85514.1"/>
    </source>
</evidence>
<evidence type="ECO:0000256" key="1">
    <source>
        <dbReference type="SAM" id="MobiDB-lite"/>
    </source>
</evidence>
<gene>
    <name evidence="3" type="ORF">Pla163_26460</name>
</gene>